<reference evidence="3 4" key="1">
    <citation type="submission" date="2013-04" db="EMBL/GenBank/DDBJ databases">
        <title>Oceanicola sp. 22II1-22F33 Genome Sequencing.</title>
        <authorList>
            <person name="Lai Q."/>
            <person name="Li G."/>
            <person name="Shao Z."/>
        </authorList>
    </citation>
    <scope>NUCLEOTIDE SEQUENCE [LARGE SCALE GENOMIC DNA]</scope>
    <source>
        <strain evidence="3 4">22II1-22F33</strain>
    </source>
</reference>
<proteinExistence type="predicted"/>
<protein>
    <submittedName>
        <fullName evidence="3">Uncharacterized protein</fullName>
    </submittedName>
</protein>
<evidence type="ECO:0000313" key="3">
    <source>
        <dbReference type="EMBL" id="OWU75966.1"/>
    </source>
</evidence>
<organism evidence="3 4">
    <name type="scientific">Marinibacterium profundimaris</name>
    <dbReference type="NCBI Taxonomy" id="1679460"/>
    <lineage>
        <taxon>Bacteria</taxon>
        <taxon>Pseudomonadati</taxon>
        <taxon>Pseudomonadota</taxon>
        <taxon>Alphaproteobacteria</taxon>
        <taxon>Rhodobacterales</taxon>
        <taxon>Paracoccaceae</taxon>
        <taxon>Marinibacterium</taxon>
    </lineage>
</organism>
<keyword evidence="2" id="KW-0812">Transmembrane</keyword>
<dbReference type="AlphaFoldDB" id="A0A225NW45"/>
<keyword evidence="2" id="KW-0472">Membrane</keyword>
<sequence length="327" mass="35448">MLSLLLLVPSGPGVRAQGVDLHCGAPFDWQKLANLTRRVARRLPRVSEDAPRDIAAALRDLNWGRLRSWQGRIDRPDIDRLMKASVEELRNFSSTARMTRPDLLVETLDLIDTRSASICVEVTANGAEGDGGFGGKPSPAGFGMSANGETFADYARLSMLPVIIAAFGVILKIGHMLLKWYHTVRYSRRSCQVMAEIHIGPYVIPGTITVLGLRGCRFVCGDDESRALLSVVAGSSEMKLLVGSIRLPSSLSALNDTWAALQFESMLTEQLHVTILERSKVRPRYVTLPALTGGTPSVGSGSGRPARQTNAVAASTAARRERKSEPA</sequence>
<dbReference type="Proteomes" id="UP000215377">
    <property type="component" value="Unassembled WGS sequence"/>
</dbReference>
<evidence type="ECO:0000256" key="1">
    <source>
        <dbReference type="SAM" id="MobiDB-lite"/>
    </source>
</evidence>
<dbReference type="EMBL" id="AQQR01000002">
    <property type="protein sequence ID" value="OWU75966.1"/>
    <property type="molecule type" value="Genomic_DNA"/>
</dbReference>
<feature type="transmembrane region" description="Helical" evidence="2">
    <location>
        <begin position="159"/>
        <end position="178"/>
    </location>
</feature>
<evidence type="ECO:0000313" key="4">
    <source>
        <dbReference type="Proteomes" id="UP000215377"/>
    </source>
</evidence>
<gene>
    <name evidence="3" type="ORF">ATO3_07270</name>
</gene>
<name>A0A225NW45_9RHOB</name>
<accession>A0A225NW45</accession>
<feature type="region of interest" description="Disordered" evidence="1">
    <location>
        <begin position="292"/>
        <end position="327"/>
    </location>
</feature>
<keyword evidence="4" id="KW-1185">Reference proteome</keyword>
<comment type="caution">
    <text evidence="3">The sequence shown here is derived from an EMBL/GenBank/DDBJ whole genome shotgun (WGS) entry which is preliminary data.</text>
</comment>
<feature type="compositionally biased region" description="Basic and acidic residues" evidence="1">
    <location>
        <begin position="318"/>
        <end position="327"/>
    </location>
</feature>
<keyword evidence="2" id="KW-1133">Transmembrane helix</keyword>
<evidence type="ECO:0000256" key="2">
    <source>
        <dbReference type="SAM" id="Phobius"/>
    </source>
</evidence>